<feature type="compositionally biased region" description="Pro residues" evidence="6">
    <location>
        <begin position="338"/>
        <end position="349"/>
    </location>
</feature>
<feature type="compositionally biased region" description="Polar residues" evidence="6">
    <location>
        <begin position="1024"/>
        <end position="1038"/>
    </location>
</feature>
<feature type="compositionally biased region" description="Polar residues" evidence="6">
    <location>
        <begin position="904"/>
        <end position="915"/>
    </location>
</feature>
<feature type="compositionally biased region" description="Basic residues" evidence="6">
    <location>
        <begin position="191"/>
        <end position="201"/>
    </location>
</feature>
<feature type="compositionally biased region" description="Basic residues" evidence="6">
    <location>
        <begin position="57"/>
        <end position="89"/>
    </location>
</feature>
<feature type="compositionally biased region" description="Polar residues" evidence="6">
    <location>
        <begin position="1136"/>
        <end position="1153"/>
    </location>
</feature>
<dbReference type="EMBL" id="KL198004">
    <property type="protein sequence ID" value="KDQ32692.1"/>
    <property type="molecule type" value="Genomic_DNA"/>
</dbReference>
<feature type="region of interest" description="Disordered" evidence="6">
    <location>
        <begin position="959"/>
        <end position="1225"/>
    </location>
</feature>
<proteinExistence type="predicted"/>
<dbReference type="Pfam" id="PF08598">
    <property type="entry name" value="Sds3"/>
    <property type="match status" value="1"/>
</dbReference>
<protein>
    <recommendedName>
        <fullName evidence="9">Sds3-like-domain-containing protein</fullName>
    </recommendedName>
</protein>
<sequence>MPGSANSLGSLSSPSPSLSPPPAESSKQPEAASNGLGTDSDLSELTEEEQETEKQKSKQIKAQRGSGHSHPRVRRPTTHQPRRGRKKRGGTLVPPAMWGWVPKAVEEEEEEELVGPPRAMEEEEDDEDASGAGRSSGHSRSAHPARQDDDDDEGEPEIDVVPRDANDPESVEGDNDATESGDEEPVYPKSQRSRLIRRPTARKQDPDDSDSSAYSASGATPRDPENDDSDSASEHHVKPDEIESEDETEPEGPKESPLDVANAKSPAGDAKKPVVAIPAVDDSMDIDATAPPVHSVAPLVTAAAPSSIMAGSAVVDAPSPVSSASSAANSPASSRSPSPAPLPPQSPPDEPQENDSRTTKDSKSLQNGTKEPDEGTPPPKHVPPPLDLANNIAEVVEQDGEPDLEPDPDPDRSAEDIDVDEASPDNDLEAELEADLQPAHRAEALDVLATIELKFALLRERLYVEKMESLAWEESLVMDGTHPELIHLHAELSSRRDKRIELATRKRQFEVTSVTKRRKLDEHATWSWWKFTRDALQTDMISETNRRRRKLERDRKALERPQPIRRMPQPIQDLPPAPTLRQIAKSFPQPHRQEAKLNTVVGNPLFYPEVTSLSTDEVHSDIGLIYQHRRATHGFGMAMNAPLHAAYEQTEGFGIPSPFSRMPPMPPSQTQQGFPEGRAMPPHPINNHHLHHPQSFTDQETGPSSQHGLHPAYFGPAQSNGVYGGQNSRRSISPVNLAPNGGNPKQNGSWPGIHPAAAGPMKGGEWGNDMGRRDPTYMEDDDRIRTGRRDRDKRDRERDQELDRSKDHFLAHPQASQSRHPGAPPPPPPQPVQHAHPHPHQSHHHNGPHHHHHHHHHIVHHHHNPSNPPSIISNGPALSPNHIPTRDFDTGRPQSGPILPTEVINLSSTQPTPSHWKNDDSYADYRDGRSKTSGRAIPSPQIIDERERDRQLATPFVLSSSAAHQQQAHTSHTPNNGMRSPRGSWASEDPGLRLPPPSTSTNVHGYPDNSPRSPGSSRHPAGPSQPNRGVPASQSSLGLSPPRTRSIPESPSLTSNHASSLQSPPRFGAPPSGLSPNLKMLRPGSPPSLPSSSKIHSSASGGANAAPSGSSTYSPRLVGPGRTTTPTGVEPRHGSAPSNVNVYNSSRTASPLTSGLPYHSPSMQVSMPTPLPSRSSGGNINGILGDRDRERDWERERERERRLPSPRSPMLAPTKMQVAQIVDGH</sequence>
<evidence type="ECO:0000256" key="5">
    <source>
        <dbReference type="ARBA" id="ARBA00023242"/>
    </source>
</evidence>
<feature type="compositionally biased region" description="Pro residues" evidence="6">
    <location>
        <begin position="375"/>
        <end position="386"/>
    </location>
</feature>
<evidence type="ECO:0000256" key="4">
    <source>
        <dbReference type="ARBA" id="ARBA00023163"/>
    </source>
</evidence>
<feature type="region of interest" description="Disordered" evidence="6">
    <location>
        <begin position="664"/>
        <end position="947"/>
    </location>
</feature>
<keyword evidence="5" id="KW-0539">Nucleus</keyword>
<dbReference type="GO" id="GO:0005654">
    <property type="term" value="C:nucleoplasm"/>
    <property type="evidence" value="ECO:0007669"/>
    <property type="project" value="UniProtKB-ARBA"/>
</dbReference>
<dbReference type="STRING" id="1137138.A0A067P8E2"/>
<feature type="compositionally biased region" description="Basic residues" evidence="6">
    <location>
        <begin position="835"/>
        <end position="864"/>
    </location>
</feature>
<evidence type="ECO:0000313" key="8">
    <source>
        <dbReference type="Proteomes" id="UP000027073"/>
    </source>
</evidence>
<feature type="compositionally biased region" description="Basic and acidic residues" evidence="6">
    <location>
        <begin position="354"/>
        <end position="363"/>
    </location>
</feature>
<accession>A0A067P8E2</accession>
<dbReference type="HOGENOM" id="CLU_007255_0_0_1"/>
<evidence type="ECO:0000256" key="2">
    <source>
        <dbReference type="ARBA" id="ARBA00022491"/>
    </source>
</evidence>
<feature type="compositionally biased region" description="Basic and acidic residues" evidence="6">
    <location>
        <begin position="916"/>
        <end position="930"/>
    </location>
</feature>
<feature type="compositionally biased region" description="Polar residues" evidence="6">
    <location>
        <begin position="959"/>
        <end position="978"/>
    </location>
</feature>
<feature type="compositionally biased region" description="Polar residues" evidence="6">
    <location>
        <begin position="694"/>
        <end position="707"/>
    </location>
</feature>
<feature type="compositionally biased region" description="Polar residues" evidence="6">
    <location>
        <begin position="1047"/>
        <end position="1063"/>
    </location>
</feature>
<feature type="compositionally biased region" description="Low complexity" evidence="6">
    <location>
        <begin position="1090"/>
        <end position="1129"/>
    </location>
</feature>
<keyword evidence="3" id="KW-0805">Transcription regulation</keyword>
<reference evidence="8" key="1">
    <citation type="journal article" date="2014" name="Proc. Natl. Acad. Sci. U.S.A.">
        <title>Extensive sampling of basidiomycete genomes demonstrates inadequacy of the white-rot/brown-rot paradigm for wood decay fungi.</title>
        <authorList>
            <person name="Riley R."/>
            <person name="Salamov A.A."/>
            <person name="Brown D.W."/>
            <person name="Nagy L.G."/>
            <person name="Floudas D."/>
            <person name="Held B.W."/>
            <person name="Levasseur A."/>
            <person name="Lombard V."/>
            <person name="Morin E."/>
            <person name="Otillar R."/>
            <person name="Lindquist E.A."/>
            <person name="Sun H."/>
            <person name="LaButti K.M."/>
            <person name="Schmutz J."/>
            <person name="Jabbour D."/>
            <person name="Luo H."/>
            <person name="Baker S.E."/>
            <person name="Pisabarro A.G."/>
            <person name="Walton J.D."/>
            <person name="Blanchette R.A."/>
            <person name="Henrissat B."/>
            <person name="Martin F."/>
            <person name="Cullen D."/>
            <person name="Hibbett D.S."/>
            <person name="Grigoriev I.V."/>
        </authorList>
    </citation>
    <scope>NUCLEOTIDE SEQUENCE [LARGE SCALE GENOMIC DNA]</scope>
    <source>
        <strain evidence="8">PC15</strain>
    </source>
</reference>
<feature type="region of interest" description="Disordered" evidence="6">
    <location>
        <begin position="399"/>
        <end position="419"/>
    </location>
</feature>
<keyword evidence="2" id="KW-0678">Repressor</keyword>
<dbReference type="AlphaFoldDB" id="A0A067P8E2"/>
<feature type="compositionally biased region" description="Acidic residues" evidence="6">
    <location>
        <begin position="41"/>
        <end position="51"/>
    </location>
</feature>
<feature type="compositionally biased region" description="Basic and acidic residues" evidence="6">
    <location>
        <begin position="770"/>
        <end position="810"/>
    </location>
</feature>
<feature type="compositionally biased region" description="Basic and acidic residues" evidence="6">
    <location>
        <begin position="1185"/>
        <end position="1203"/>
    </location>
</feature>
<dbReference type="PANTHER" id="PTHR21964">
    <property type="entry name" value="BREAST CANCER METASTASIS-SUPPRESSOR 1"/>
    <property type="match status" value="1"/>
</dbReference>
<evidence type="ECO:0000256" key="3">
    <source>
        <dbReference type="ARBA" id="ARBA00023015"/>
    </source>
</evidence>
<dbReference type="GO" id="GO:0010468">
    <property type="term" value="P:regulation of gene expression"/>
    <property type="evidence" value="ECO:0007669"/>
    <property type="project" value="UniProtKB-ARBA"/>
</dbReference>
<feature type="compositionally biased region" description="Acidic residues" evidence="6">
    <location>
        <begin position="167"/>
        <end position="185"/>
    </location>
</feature>
<feature type="compositionally biased region" description="Low complexity" evidence="6">
    <location>
        <begin position="314"/>
        <end position="337"/>
    </location>
</feature>
<feature type="compositionally biased region" description="Low complexity" evidence="6">
    <location>
        <begin position="130"/>
        <end position="139"/>
    </location>
</feature>
<feature type="compositionally biased region" description="Acidic residues" evidence="6">
    <location>
        <begin position="148"/>
        <end position="158"/>
    </location>
</feature>
<evidence type="ECO:0000313" key="7">
    <source>
        <dbReference type="EMBL" id="KDQ32692.1"/>
    </source>
</evidence>
<evidence type="ECO:0000256" key="1">
    <source>
        <dbReference type="ARBA" id="ARBA00004123"/>
    </source>
</evidence>
<feature type="compositionally biased region" description="Acidic residues" evidence="6">
    <location>
        <begin position="399"/>
        <end position="408"/>
    </location>
</feature>
<feature type="compositionally biased region" description="Pro residues" evidence="6">
    <location>
        <begin position="822"/>
        <end position="831"/>
    </location>
</feature>
<feature type="compositionally biased region" description="Basic and acidic residues" evidence="6">
    <location>
        <begin position="232"/>
        <end position="241"/>
    </location>
</feature>
<dbReference type="VEuPathDB" id="FungiDB:PLEOSDRAFT_1098681"/>
<organism evidence="7 8">
    <name type="scientific">Pleurotus ostreatus (strain PC15)</name>
    <name type="common">Oyster mushroom</name>
    <dbReference type="NCBI Taxonomy" id="1137138"/>
    <lineage>
        <taxon>Eukaryota</taxon>
        <taxon>Fungi</taxon>
        <taxon>Dikarya</taxon>
        <taxon>Basidiomycota</taxon>
        <taxon>Agaricomycotina</taxon>
        <taxon>Agaricomycetes</taxon>
        <taxon>Agaricomycetidae</taxon>
        <taxon>Agaricales</taxon>
        <taxon>Pleurotineae</taxon>
        <taxon>Pleurotaceae</taxon>
        <taxon>Pleurotus</taxon>
    </lineage>
</organism>
<feature type="compositionally biased region" description="Low complexity" evidence="6">
    <location>
        <begin position="1"/>
        <end position="16"/>
    </location>
</feature>
<feature type="compositionally biased region" description="Polar residues" evidence="6">
    <location>
        <begin position="717"/>
        <end position="734"/>
    </location>
</feature>
<feature type="region of interest" description="Disordered" evidence="6">
    <location>
        <begin position="1"/>
        <end position="276"/>
    </location>
</feature>
<feature type="region of interest" description="Disordered" evidence="6">
    <location>
        <begin position="314"/>
        <end position="387"/>
    </location>
</feature>
<dbReference type="InterPro" id="IPR013907">
    <property type="entry name" value="Sds3"/>
</dbReference>
<dbReference type="InParanoid" id="A0A067P8E2"/>
<feature type="compositionally biased region" description="Polar residues" evidence="6">
    <location>
        <begin position="1161"/>
        <end position="1178"/>
    </location>
</feature>
<gene>
    <name evidence="7" type="ORF">PLEOSDRAFT_1098681</name>
</gene>
<dbReference type="SMART" id="SM01401">
    <property type="entry name" value="Sds3"/>
    <property type="match status" value="1"/>
</dbReference>
<dbReference type="OrthoDB" id="20886at2759"/>
<evidence type="ECO:0000256" key="6">
    <source>
        <dbReference type="SAM" id="MobiDB-lite"/>
    </source>
</evidence>
<evidence type="ECO:0008006" key="9">
    <source>
        <dbReference type="Google" id="ProtNLM"/>
    </source>
</evidence>
<keyword evidence="4" id="KW-0804">Transcription</keyword>
<comment type="subcellular location">
    <subcellularLocation>
        <location evidence="1">Nucleus</location>
    </subcellularLocation>
</comment>
<name>A0A067P8E2_PLEO1</name>
<dbReference type="Proteomes" id="UP000027073">
    <property type="component" value="Unassembled WGS sequence"/>
</dbReference>